<evidence type="ECO:0000313" key="6">
    <source>
        <dbReference type="Proteomes" id="UP000606991"/>
    </source>
</evidence>
<evidence type="ECO:0000313" key="3">
    <source>
        <dbReference type="EMBL" id="MBJ7595859.1"/>
    </source>
</evidence>
<feature type="compositionally biased region" description="Low complexity" evidence="1">
    <location>
        <begin position="185"/>
        <end position="199"/>
    </location>
</feature>
<dbReference type="Gene3D" id="3.90.1200.10">
    <property type="match status" value="1"/>
</dbReference>
<accession>A0A2W6A4A1</accession>
<comment type="caution">
    <text evidence="4">The sequence shown here is derived from an EMBL/GenBank/DDBJ whole genome shotgun (WGS) entry which is preliminary data.</text>
</comment>
<name>A0A2W6A4A1_9BACT</name>
<dbReference type="InterPro" id="IPR002575">
    <property type="entry name" value="Aminoglycoside_PTrfase"/>
</dbReference>
<evidence type="ECO:0000259" key="2">
    <source>
        <dbReference type="Pfam" id="PF01636"/>
    </source>
</evidence>
<evidence type="ECO:0000313" key="5">
    <source>
        <dbReference type="Proteomes" id="UP000248724"/>
    </source>
</evidence>
<dbReference type="EMBL" id="QHBU01000257">
    <property type="protein sequence ID" value="PZR78424.1"/>
    <property type="molecule type" value="Genomic_DNA"/>
</dbReference>
<sequence>MSDAPPDGLAWKPRHSGNSLSWDGEAIVKDFGAAIDRREREQACLAVLGGVLPVPALLAGSSGGRLRMAYVDGAEPDAAIEGGRAAALLEQLGRFLRALHEFDCSQLAPMLPGEGDVLVHGDFGHHNALINPSTGELAAVVDWEEARWGDRVTDLAWCEWQFRTRFERQGWGPPSVRGIWRHARAGGSRSRGARASPRAWNRAPLGTQPSRPRRVSSTDRLSPAAAKNSSSAASTAAMARRASRAPGRVTPSWRARESPGLAARTTRPFCSRVRRTCEVIIGSVPA</sequence>
<dbReference type="SUPFAM" id="SSF56112">
    <property type="entry name" value="Protein kinase-like (PK-like)"/>
    <property type="match status" value="1"/>
</dbReference>
<dbReference type="Proteomes" id="UP000248724">
    <property type="component" value="Unassembled WGS sequence"/>
</dbReference>
<evidence type="ECO:0000256" key="1">
    <source>
        <dbReference type="SAM" id="MobiDB-lite"/>
    </source>
</evidence>
<gene>
    <name evidence="4" type="ORF">DLM65_12995</name>
    <name evidence="3" type="ORF">JF886_13575</name>
</gene>
<reference evidence="4 5" key="1">
    <citation type="journal article" date="2017" name="Nature">
        <title>Atmospheric trace gases support primary production in Antarctic desert surface soil.</title>
        <authorList>
            <person name="Ji M."/>
            <person name="Greening C."/>
            <person name="Vanwonterghem I."/>
            <person name="Carere C.R."/>
            <person name="Bay S.K."/>
            <person name="Steen J.A."/>
            <person name="Montgomery K."/>
            <person name="Lines T."/>
            <person name="Beardall J."/>
            <person name="van Dorst J."/>
            <person name="Snape I."/>
            <person name="Stott M.B."/>
            <person name="Hugenholtz P."/>
            <person name="Ferrari B.C."/>
        </authorList>
    </citation>
    <scope>NUCLEOTIDE SEQUENCE [LARGE SCALE GENOMIC DNA]</scope>
    <source>
        <strain evidence="4">RRmetagenome_bin12</strain>
    </source>
</reference>
<dbReference type="EMBL" id="JAEKNS010000135">
    <property type="protein sequence ID" value="MBJ7595859.1"/>
    <property type="molecule type" value="Genomic_DNA"/>
</dbReference>
<reference evidence="4" key="2">
    <citation type="submission" date="2018-05" db="EMBL/GenBank/DDBJ databases">
        <authorList>
            <person name="Ferrari B."/>
        </authorList>
    </citation>
    <scope>NUCLEOTIDE SEQUENCE</scope>
    <source>
        <strain evidence="4">RRmetagenome_bin12</strain>
    </source>
</reference>
<dbReference type="Pfam" id="PF01636">
    <property type="entry name" value="APH"/>
    <property type="match status" value="2"/>
</dbReference>
<feature type="region of interest" description="Disordered" evidence="1">
    <location>
        <begin position="183"/>
        <end position="263"/>
    </location>
</feature>
<organism evidence="4 5">
    <name type="scientific">Candidatus Aeolococcus gillhamiae</name>
    <dbReference type="NCBI Taxonomy" id="3127015"/>
    <lineage>
        <taxon>Bacteria</taxon>
        <taxon>Bacillati</taxon>
        <taxon>Candidatus Dormiibacterota</taxon>
        <taxon>Candidatus Dormibacteria</taxon>
        <taxon>Candidatus Aeolococcales</taxon>
        <taxon>Candidatus Aeolococcaceae</taxon>
        <taxon>Candidatus Aeolococcus</taxon>
    </lineage>
</organism>
<feature type="compositionally biased region" description="Low complexity" evidence="1">
    <location>
        <begin position="222"/>
        <end position="240"/>
    </location>
</feature>
<feature type="domain" description="Aminoglycoside phosphotransferase" evidence="2">
    <location>
        <begin position="108"/>
        <end position="166"/>
    </location>
</feature>
<dbReference type="InterPro" id="IPR051678">
    <property type="entry name" value="AGP_Transferase"/>
</dbReference>
<dbReference type="PANTHER" id="PTHR21310">
    <property type="entry name" value="AMINOGLYCOSIDE PHOSPHOTRANSFERASE-RELATED-RELATED"/>
    <property type="match status" value="1"/>
</dbReference>
<dbReference type="AlphaFoldDB" id="A0A2W6A4A1"/>
<reference evidence="3 6" key="3">
    <citation type="submission" date="2020-10" db="EMBL/GenBank/DDBJ databases">
        <title>Ca. Dormibacterota MAGs.</title>
        <authorList>
            <person name="Montgomery K."/>
        </authorList>
    </citation>
    <scope>NUCLEOTIDE SEQUENCE [LARGE SCALE GENOMIC DNA]</scope>
    <source>
        <strain evidence="3">SC8812_S17_18</strain>
    </source>
</reference>
<dbReference type="Proteomes" id="UP000606991">
    <property type="component" value="Unassembled WGS sequence"/>
</dbReference>
<accession>A0A934JYV6</accession>
<evidence type="ECO:0000313" key="4">
    <source>
        <dbReference type="EMBL" id="PZR78424.1"/>
    </source>
</evidence>
<dbReference type="InterPro" id="IPR011009">
    <property type="entry name" value="Kinase-like_dom_sf"/>
</dbReference>
<feature type="domain" description="Aminoglycoside phosphotransferase" evidence="2">
    <location>
        <begin position="23"/>
        <end position="103"/>
    </location>
</feature>
<protein>
    <submittedName>
        <fullName evidence="3">Phosphotransferase</fullName>
    </submittedName>
</protein>
<proteinExistence type="predicted"/>